<evidence type="ECO:0000313" key="2">
    <source>
        <dbReference type="EMBL" id="GHI83183.1"/>
    </source>
</evidence>
<name>A0A919GXZ5_9ACTN</name>
<keyword evidence="1" id="KW-0812">Transmembrane</keyword>
<evidence type="ECO:0000313" key="3">
    <source>
        <dbReference type="Proteomes" id="UP000600026"/>
    </source>
</evidence>
<dbReference type="Proteomes" id="UP000600026">
    <property type="component" value="Unassembled WGS sequence"/>
</dbReference>
<keyword evidence="3" id="KW-1185">Reference proteome</keyword>
<accession>A0A919GXZ5</accession>
<dbReference type="RefSeq" id="WP_037895728.1">
    <property type="nucleotide sequence ID" value="NZ_BNEE01000003.1"/>
</dbReference>
<sequence length="154" mass="15852">MVLLLLMLLVPAGLVLTLVLVGHALAVLARDGLRRGAHAARLRMAAALFGAVAVALYTWGLLFVAGDVLEAEDGGTDSSPVRPCRLPGEPERMLHVVDYTVDWVPLRFVCETKGSGSYSAQSVPGYVNPAALGFALATAACGAAAGLRPGSASP</sequence>
<keyword evidence="1" id="KW-0472">Membrane</keyword>
<evidence type="ECO:0000256" key="1">
    <source>
        <dbReference type="SAM" id="Phobius"/>
    </source>
</evidence>
<comment type="caution">
    <text evidence="2">The sequence shown here is derived from an EMBL/GenBank/DDBJ whole genome shotgun (WGS) entry which is preliminary data.</text>
</comment>
<protein>
    <submittedName>
        <fullName evidence="2">Uncharacterized protein</fullName>
    </submittedName>
</protein>
<dbReference type="EMBL" id="BNEE01000003">
    <property type="protein sequence ID" value="GHI83183.1"/>
    <property type="molecule type" value="Genomic_DNA"/>
</dbReference>
<proteinExistence type="predicted"/>
<feature type="transmembrane region" description="Helical" evidence="1">
    <location>
        <begin position="45"/>
        <end position="65"/>
    </location>
</feature>
<gene>
    <name evidence="2" type="ORF">Sxan_05470</name>
</gene>
<dbReference type="AlphaFoldDB" id="A0A919GXZ5"/>
<reference evidence="2" key="1">
    <citation type="submission" date="2020-09" db="EMBL/GenBank/DDBJ databases">
        <title>Whole genome shotgun sequence of Streptomyces xanthophaeus NBRC 12829.</title>
        <authorList>
            <person name="Komaki H."/>
            <person name="Tamura T."/>
        </authorList>
    </citation>
    <scope>NUCLEOTIDE SEQUENCE</scope>
    <source>
        <strain evidence="2">NBRC 12829</strain>
    </source>
</reference>
<keyword evidence="1" id="KW-1133">Transmembrane helix</keyword>
<organism evidence="2 3">
    <name type="scientific">Streptomyces xanthophaeus</name>
    <dbReference type="NCBI Taxonomy" id="67385"/>
    <lineage>
        <taxon>Bacteria</taxon>
        <taxon>Bacillati</taxon>
        <taxon>Actinomycetota</taxon>
        <taxon>Actinomycetes</taxon>
        <taxon>Kitasatosporales</taxon>
        <taxon>Streptomycetaceae</taxon>
        <taxon>Streptomyces</taxon>
    </lineage>
</organism>